<feature type="transmembrane region" description="Helical" evidence="1">
    <location>
        <begin position="271"/>
        <end position="292"/>
    </location>
</feature>
<feature type="domain" description="Acyltransferase 3" evidence="2">
    <location>
        <begin position="50"/>
        <end position="363"/>
    </location>
</feature>
<dbReference type="InterPro" id="IPR043968">
    <property type="entry name" value="SGNH"/>
</dbReference>
<feature type="transmembrane region" description="Helical" evidence="1">
    <location>
        <begin position="298"/>
        <end position="317"/>
    </location>
</feature>
<feature type="transmembrane region" description="Helical" evidence="1">
    <location>
        <begin position="236"/>
        <end position="259"/>
    </location>
</feature>
<feature type="transmembrane region" description="Helical" evidence="1">
    <location>
        <begin position="337"/>
        <end position="359"/>
    </location>
</feature>
<organism evidence="4 5">
    <name type="scientific">Burkholderia pseudomallei (strain 1710b)</name>
    <dbReference type="NCBI Taxonomy" id="320372"/>
    <lineage>
        <taxon>Bacteria</taxon>
        <taxon>Pseudomonadati</taxon>
        <taxon>Pseudomonadota</taxon>
        <taxon>Betaproteobacteria</taxon>
        <taxon>Burkholderiales</taxon>
        <taxon>Burkholderiaceae</taxon>
        <taxon>Burkholderia</taxon>
        <taxon>pseudomallei group</taxon>
    </lineage>
</organism>
<evidence type="ECO:0000313" key="4">
    <source>
        <dbReference type="EMBL" id="ABA51492.1"/>
    </source>
</evidence>
<gene>
    <name evidence="4" type="ordered locus">BURPS1710b_A1805</name>
</gene>
<dbReference type="EnsemblBacteria" id="ABA51492">
    <property type="protein sequence ID" value="ABA51492"/>
    <property type="gene ID" value="BURPS1710b_A1805"/>
</dbReference>
<evidence type="ECO:0000259" key="3">
    <source>
        <dbReference type="Pfam" id="PF19040"/>
    </source>
</evidence>
<proteinExistence type="predicted"/>
<dbReference type="GO" id="GO:0009103">
    <property type="term" value="P:lipopolysaccharide biosynthetic process"/>
    <property type="evidence" value="ECO:0007669"/>
    <property type="project" value="TreeGrafter"/>
</dbReference>
<dbReference type="Pfam" id="PF19040">
    <property type="entry name" value="SGNH"/>
    <property type="match status" value="1"/>
</dbReference>
<evidence type="ECO:0000256" key="1">
    <source>
        <dbReference type="SAM" id="Phobius"/>
    </source>
</evidence>
<feature type="transmembrane region" description="Helical" evidence="1">
    <location>
        <begin position="72"/>
        <end position="97"/>
    </location>
</feature>
<dbReference type="GO" id="GO:0016747">
    <property type="term" value="F:acyltransferase activity, transferring groups other than amino-acyl groups"/>
    <property type="evidence" value="ECO:0007669"/>
    <property type="project" value="InterPro"/>
</dbReference>
<accession>Q3JHJ1</accession>
<keyword evidence="1" id="KW-1133">Transmembrane helix</keyword>
<dbReference type="InterPro" id="IPR050879">
    <property type="entry name" value="Acyltransferase_3"/>
</dbReference>
<dbReference type="InterPro" id="IPR002656">
    <property type="entry name" value="Acyl_transf_3_dom"/>
</dbReference>
<feature type="transmembrane region" description="Helical" evidence="1">
    <location>
        <begin position="151"/>
        <end position="170"/>
    </location>
</feature>
<dbReference type="EMBL" id="CP000125">
    <property type="protein sequence ID" value="ABA51492.1"/>
    <property type="molecule type" value="Genomic_DNA"/>
</dbReference>
<dbReference type="AlphaFoldDB" id="Q3JHJ1"/>
<feature type="transmembrane region" description="Helical" evidence="1">
    <location>
        <begin position="365"/>
        <end position="383"/>
    </location>
</feature>
<dbReference type="Pfam" id="PF01757">
    <property type="entry name" value="Acyl_transf_3"/>
    <property type="match status" value="1"/>
</dbReference>
<feature type="transmembrane region" description="Helical" evidence="1">
    <location>
        <begin position="403"/>
        <end position="426"/>
    </location>
</feature>
<dbReference type="HOGENOM" id="CLU_005679_10_3_4"/>
<reference evidence="4 5" key="1">
    <citation type="submission" date="2005-09" db="EMBL/GenBank/DDBJ databases">
        <authorList>
            <person name="Woods D.E."/>
            <person name="Nierman W.C."/>
        </authorList>
    </citation>
    <scope>NUCLEOTIDE SEQUENCE [LARGE SCALE GENOMIC DNA]</scope>
    <source>
        <strain evidence="4 5">1710b</strain>
    </source>
</reference>
<sequence>MCGTSIFFFAARRAAAAARPRIDPMSVSELRWAGSQAGGPAAHGKTAYLPYIDGLRAWAVLSVMLYHLDARWLPGGFAGVDIFFVISGFVVSVSVANRGPMSLGPFLLFFYARRMRRILPALVAALLATALVSTLFIPASYLSDRNRTTGLLAFFGLSNVILGAPGGDYFSPKAEFNPYTHTWSLGVEEQFYLLFPLLFHAWRAGGKRRYASAALFAAGLCASLAWSVWARPAMHAQAFYLIFGRFWELAAGVLLYQCVARAGRPAGRPAAAFGIEAGVWASAVAVLAGFVASKPALYPFPGALVPVAGALGLLGLLHGRARASPVRAALEQPALRFVGRISYSLYLWHWPVFVVFRWTLGLDSAGGKASALLVACALATASYRFIETPLRRGGAAARRAPRVAALAGGAGVLAAGAALSSMLAAAQPQLSLSTVARHRLDWYPYGVETNAAYPGCVADVGARDVRGGKLWIYARKGCGRPPESRQRVFVIGDSHAMAYAGMFKQFVVRTGIAVYSYNNAGCPFVSLQPWRERGEPGCRRYGDAALDDMLSKLAPGDIVFLPSLRLPRFVTQWAFVGDDDARRLSSGREAAQVRERAIADAVAVLREIGRRGARIVLEAPPPVFRTVPYRCSDWFNRRNAICARGPLVGRGEIDALRAPVLTAYARIAAQVPDVHTWDPLPLLCDEKACSAYDGARPLFFDGDHLSGYGNLRVLPGFEAFVRELIEAA</sequence>
<keyword evidence="1" id="KW-0472">Membrane</keyword>
<name>Q3JHJ1_BURP1</name>
<dbReference type="KEGG" id="bpm:BURPS1710b_A1805"/>
<feature type="transmembrane region" description="Helical" evidence="1">
    <location>
        <begin position="210"/>
        <end position="230"/>
    </location>
</feature>
<evidence type="ECO:0000259" key="2">
    <source>
        <dbReference type="Pfam" id="PF01757"/>
    </source>
</evidence>
<protein>
    <submittedName>
        <fullName evidence="4">O-antigen acetylase</fullName>
    </submittedName>
</protein>
<dbReference type="GO" id="GO:0016020">
    <property type="term" value="C:membrane"/>
    <property type="evidence" value="ECO:0007669"/>
    <property type="project" value="TreeGrafter"/>
</dbReference>
<dbReference type="SUPFAM" id="SSF52266">
    <property type="entry name" value="SGNH hydrolase"/>
    <property type="match status" value="1"/>
</dbReference>
<dbReference type="Proteomes" id="UP000002700">
    <property type="component" value="Chromosome II"/>
</dbReference>
<dbReference type="PANTHER" id="PTHR23028:SF53">
    <property type="entry name" value="ACYL_TRANSF_3 DOMAIN-CONTAINING PROTEIN"/>
    <property type="match status" value="1"/>
</dbReference>
<keyword evidence="1" id="KW-0812">Transmembrane</keyword>
<feature type="domain" description="SGNH" evidence="3">
    <location>
        <begin position="477"/>
        <end position="718"/>
    </location>
</feature>
<evidence type="ECO:0000313" key="5">
    <source>
        <dbReference type="Proteomes" id="UP000002700"/>
    </source>
</evidence>
<dbReference type="PANTHER" id="PTHR23028">
    <property type="entry name" value="ACETYLTRANSFERASE"/>
    <property type="match status" value="1"/>
</dbReference>
<feature type="transmembrane region" description="Helical" evidence="1">
    <location>
        <begin position="118"/>
        <end position="139"/>
    </location>
</feature>